<dbReference type="GO" id="GO:0003735">
    <property type="term" value="F:structural constituent of ribosome"/>
    <property type="evidence" value="ECO:0007669"/>
    <property type="project" value="InterPro"/>
</dbReference>
<organism evidence="11">
    <name type="scientific">Cyanidioschyzon merolae</name>
    <name type="common">Red alga</name>
    <dbReference type="NCBI Taxonomy" id="45157"/>
    <lineage>
        <taxon>Eukaryota</taxon>
        <taxon>Rhodophyta</taxon>
        <taxon>Bangiophyceae</taxon>
        <taxon>Cyanidiales</taxon>
        <taxon>Cyanidiaceae</taxon>
        <taxon>Cyanidioschyzon</taxon>
    </lineage>
</organism>
<protein>
    <recommendedName>
        <fullName evidence="7">Large ribosomal subunit protein uL4c</fullName>
    </recommendedName>
    <alternativeName>
        <fullName evidence="8">50S ribosomal protein L4, chloroplastic</fullName>
    </alternativeName>
</protein>
<keyword evidence="5 11" id="KW-0689">Ribosomal protein</keyword>
<comment type="function">
    <text evidence="1">Probably binds the 23S rRNA.</text>
</comment>
<dbReference type="GO" id="GO:0019843">
    <property type="term" value="F:rRNA binding"/>
    <property type="evidence" value="ECO:0007669"/>
    <property type="project" value="UniProtKB-KW"/>
</dbReference>
<dbReference type="InterPro" id="IPR002136">
    <property type="entry name" value="Ribosomal_uL4"/>
</dbReference>
<keyword evidence="4" id="KW-0694">RNA-binding</keyword>
<evidence type="ECO:0000256" key="7">
    <source>
        <dbReference type="ARBA" id="ARBA00035208"/>
    </source>
</evidence>
<evidence type="ECO:0000256" key="8">
    <source>
        <dbReference type="ARBA" id="ARBA00035387"/>
    </source>
</evidence>
<keyword evidence="11" id="KW-0934">Plastid</keyword>
<evidence type="ECO:0000256" key="2">
    <source>
        <dbReference type="ARBA" id="ARBA00010528"/>
    </source>
</evidence>
<keyword evidence="3" id="KW-0699">rRNA-binding</keyword>
<dbReference type="NCBIfam" id="TIGR03953">
    <property type="entry name" value="rplD_bact"/>
    <property type="match status" value="1"/>
</dbReference>
<evidence type="ECO:0000256" key="4">
    <source>
        <dbReference type="ARBA" id="ARBA00022884"/>
    </source>
</evidence>
<dbReference type="PANTHER" id="PTHR10746">
    <property type="entry name" value="50S RIBOSOMAL PROTEIN L4"/>
    <property type="match status" value="1"/>
</dbReference>
<comment type="similarity">
    <text evidence="2">Belongs to the universal ribosomal protein uL4 family.</text>
</comment>
<feature type="region of interest" description="Disordered" evidence="9">
    <location>
        <begin position="29"/>
        <end position="51"/>
    </location>
</feature>
<dbReference type="GO" id="GO:1990904">
    <property type="term" value="C:ribonucleoprotein complex"/>
    <property type="evidence" value="ECO:0007669"/>
    <property type="project" value="UniProtKB-KW"/>
</dbReference>
<keyword evidence="6" id="KW-0687">Ribonucleoprotein</keyword>
<gene>
    <name evidence="11" type="primary">rpl4</name>
</gene>
<dbReference type="PANTHER" id="PTHR10746:SF17">
    <property type="entry name" value="LARGE RIBOSOMAL SUBUNIT PROTEIN UL4C"/>
    <property type="match status" value="1"/>
</dbReference>
<dbReference type="EMBL" id="MK231134">
    <property type="protein sequence ID" value="QFV17021.1"/>
    <property type="molecule type" value="Genomic_DNA"/>
</dbReference>
<dbReference type="EMBL" id="MK231135">
    <property type="protein sequence ID" value="QFV17197.1"/>
    <property type="molecule type" value="Genomic_DNA"/>
</dbReference>
<reference evidence="10" key="1">
    <citation type="submission" date="2018-11" db="EMBL/GenBank/DDBJ databases">
        <title>Complete Plastid Genome of Cyanidioschyzon merolae Isolate 5508.</title>
        <authorList>
            <person name="Bi G."/>
        </authorList>
    </citation>
    <scope>NUCLEOTIDE SEQUENCE</scope>
    <source>
        <strain evidence="10">5508</strain>
    </source>
</reference>
<sequence length="181" mass="20739">MKHLLHRALRTHMLSIRQWGAHTKTRAEIRGGGRKPWKQKGTGRARAGSRRSPLWRGGGVAFGPRGVAMECKLNRKESRKATKIAFMACSKKIQIVNPPILEKPSSRTISQMLPPLPSRPVLWILHEKNPSLWLSCRNIKTLQLIQAEHIYVKPLLWAKQIWISHEAIPILENQLNVKMME</sequence>
<dbReference type="OMA" id="RNFELAC"/>
<evidence type="ECO:0000256" key="6">
    <source>
        <dbReference type="ARBA" id="ARBA00023274"/>
    </source>
</evidence>
<evidence type="ECO:0000256" key="9">
    <source>
        <dbReference type="SAM" id="MobiDB-lite"/>
    </source>
</evidence>
<dbReference type="GO" id="GO:0005840">
    <property type="term" value="C:ribosome"/>
    <property type="evidence" value="ECO:0007669"/>
    <property type="project" value="UniProtKB-KW"/>
</dbReference>
<dbReference type="GO" id="GO:0006412">
    <property type="term" value="P:translation"/>
    <property type="evidence" value="ECO:0007669"/>
    <property type="project" value="InterPro"/>
</dbReference>
<dbReference type="SUPFAM" id="SSF52166">
    <property type="entry name" value="Ribosomal protein L4"/>
    <property type="match status" value="1"/>
</dbReference>
<reference evidence="11" key="2">
    <citation type="submission" date="2018-11" db="EMBL/GenBank/DDBJ databases">
        <title>Complete Plastid Genome of Cyanidioschyzon merolae Isolate 5578.</title>
        <authorList>
            <person name="Bi G."/>
        </authorList>
    </citation>
    <scope>NUCLEOTIDE SEQUENCE</scope>
</reference>
<feature type="compositionally biased region" description="Basic residues" evidence="9">
    <location>
        <begin position="32"/>
        <end position="49"/>
    </location>
</feature>
<accession>A0A5P9RUE6</accession>
<dbReference type="InterPro" id="IPR013005">
    <property type="entry name" value="Ribosomal_uL4-like"/>
</dbReference>
<evidence type="ECO:0000313" key="11">
    <source>
        <dbReference type="EMBL" id="QFV17197.1"/>
    </source>
</evidence>
<dbReference type="AlphaFoldDB" id="A0A5P9RUE6"/>
<dbReference type="Gene3D" id="3.40.1370.10">
    <property type="match status" value="1"/>
</dbReference>
<dbReference type="Pfam" id="PF00573">
    <property type="entry name" value="Ribosomal_L4"/>
    <property type="match status" value="1"/>
</dbReference>
<name>A0A5P9RUE6_CYAME</name>
<evidence type="ECO:0000256" key="3">
    <source>
        <dbReference type="ARBA" id="ARBA00022730"/>
    </source>
</evidence>
<dbReference type="InterPro" id="IPR023574">
    <property type="entry name" value="Ribosomal_uL4_dom_sf"/>
</dbReference>
<evidence type="ECO:0000313" key="10">
    <source>
        <dbReference type="EMBL" id="QFV17021.1"/>
    </source>
</evidence>
<evidence type="ECO:0000256" key="5">
    <source>
        <dbReference type="ARBA" id="ARBA00022980"/>
    </source>
</evidence>
<keyword evidence="11" id="KW-0150">Chloroplast</keyword>
<proteinExistence type="inferred from homology"/>
<evidence type="ECO:0000256" key="1">
    <source>
        <dbReference type="ARBA" id="ARBA00004083"/>
    </source>
</evidence>
<geneLocation type="chloroplast" evidence="11"/>